<protein>
    <submittedName>
        <fullName evidence="2">Uncharacterized protein LOC111277222 isoform X2</fullName>
    </submittedName>
</protein>
<dbReference type="RefSeq" id="XP_022719258.1">
    <property type="nucleotide sequence ID" value="XM_022863523.1"/>
</dbReference>
<dbReference type="Proteomes" id="UP000515121">
    <property type="component" value="Unplaced"/>
</dbReference>
<organism evidence="1 2">
    <name type="scientific">Durio zibethinus</name>
    <name type="common">Durian</name>
    <dbReference type="NCBI Taxonomy" id="66656"/>
    <lineage>
        <taxon>Eukaryota</taxon>
        <taxon>Viridiplantae</taxon>
        <taxon>Streptophyta</taxon>
        <taxon>Embryophyta</taxon>
        <taxon>Tracheophyta</taxon>
        <taxon>Spermatophyta</taxon>
        <taxon>Magnoliopsida</taxon>
        <taxon>eudicotyledons</taxon>
        <taxon>Gunneridae</taxon>
        <taxon>Pentapetalae</taxon>
        <taxon>rosids</taxon>
        <taxon>malvids</taxon>
        <taxon>Malvales</taxon>
        <taxon>Malvaceae</taxon>
        <taxon>Helicteroideae</taxon>
        <taxon>Durio</taxon>
    </lineage>
</organism>
<name>A0A6P5WTV4_DURZI</name>
<dbReference type="AlphaFoldDB" id="A0A6P5WTV4"/>
<keyword evidence="1" id="KW-1185">Reference proteome</keyword>
<proteinExistence type="predicted"/>
<evidence type="ECO:0000313" key="1">
    <source>
        <dbReference type="Proteomes" id="UP000515121"/>
    </source>
</evidence>
<evidence type="ECO:0000313" key="2">
    <source>
        <dbReference type="RefSeq" id="XP_022719258.1"/>
    </source>
</evidence>
<accession>A0A6P5WTV4</accession>
<gene>
    <name evidence="2" type="primary">LOC111277222</name>
</gene>
<reference evidence="2" key="1">
    <citation type="submission" date="2025-08" db="UniProtKB">
        <authorList>
            <consortium name="RefSeq"/>
        </authorList>
    </citation>
    <scope>IDENTIFICATION</scope>
    <source>
        <tissue evidence="2">Fruit stalk</tissue>
    </source>
</reference>
<sequence length="85" mass="9860">MIKPLRFHLHQKCIHMTTCRWSLVENYVKIFIDLLHVILGLGSPSDWLRGCSIGNKKLKIVCGCGLHQSSQCEWVLLLTNQIWQE</sequence>
<dbReference type="GeneID" id="111277222"/>